<dbReference type="Gene3D" id="3.40.50.720">
    <property type="entry name" value="NAD(P)-binding Rossmann-like Domain"/>
    <property type="match status" value="1"/>
</dbReference>
<keyword evidence="5" id="KW-1185">Reference proteome</keyword>
<organism evidence="4 5">
    <name type="scientific">Deinococcus depolymerans</name>
    <dbReference type="NCBI Taxonomy" id="392408"/>
    <lineage>
        <taxon>Bacteria</taxon>
        <taxon>Thermotogati</taxon>
        <taxon>Deinococcota</taxon>
        <taxon>Deinococci</taxon>
        <taxon>Deinococcales</taxon>
        <taxon>Deinococcaceae</taxon>
        <taxon>Deinococcus</taxon>
    </lineage>
</organism>
<reference evidence="5" key="1">
    <citation type="journal article" date="2019" name="Int. J. Syst. Evol. Microbiol.">
        <title>The Global Catalogue of Microorganisms (GCM) 10K type strain sequencing project: providing services to taxonomists for standard genome sequencing and annotation.</title>
        <authorList>
            <consortium name="The Broad Institute Genomics Platform"/>
            <consortium name="The Broad Institute Genome Sequencing Center for Infectious Disease"/>
            <person name="Wu L."/>
            <person name="Ma J."/>
        </authorList>
    </citation>
    <scope>NUCLEOTIDE SEQUENCE [LARGE SCALE GENOMIC DNA]</scope>
    <source>
        <strain evidence="5">JCM 14368</strain>
    </source>
</reference>
<evidence type="ECO:0000259" key="3">
    <source>
        <dbReference type="Pfam" id="PF04321"/>
    </source>
</evidence>
<proteinExistence type="inferred from homology"/>
<dbReference type="EMBL" id="BAAADB010000031">
    <property type="protein sequence ID" value="GAA0523269.1"/>
    <property type="molecule type" value="Genomic_DNA"/>
</dbReference>
<dbReference type="InterPro" id="IPR029903">
    <property type="entry name" value="RmlD-like-bd"/>
</dbReference>
<dbReference type="PANTHER" id="PTHR10491:SF4">
    <property type="entry name" value="METHIONINE ADENOSYLTRANSFERASE 2 SUBUNIT BETA"/>
    <property type="match status" value="1"/>
</dbReference>
<dbReference type="CDD" id="cd05254">
    <property type="entry name" value="dTDP_HR_like_SDR_e"/>
    <property type="match status" value="1"/>
</dbReference>
<dbReference type="RefSeq" id="WP_343761339.1">
    <property type="nucleotide sequence ID" value="NZ_BAAADB010000031.1"/>
</dbReference>
<gene>
    <name evidence="4" type="ORF">GCM10008937_33580</name>
</gene>
<evidence type="ECO:0000313" key="5">
    <source>
        <dbReference type="Proteomes" id="UP001500191"/>
    </source>
</evidence>
<dbReference type="Proteomes" id="UP001500191">
    <property type="component" value="Unassembled WGS sequence"/>
</dbReference>
<evidence type="ECO:0000313" key="4">
    <source>
        <dbReference type="EMBL" id="GAA0523269.1"/>
    </source>
</evidence>
<sequence>MKILILGGDGMFGHQFYRQMRDRHDVRVTVRQDFSAYASYGLFDPQRTYTGIDVRSSDRLTEVMADFRPDAVINAVGIVKQRHTAKESIPSLEINALLPHRLTELTRLCGARLVHLSTDCVFSGRRGMYQEMDFPDAEDLYGRSKFLGEVADGHALTLRTSIIGPELSRKTSLLEWVLAQQGQVRGFQKAIFSGLTTLELSRVIEKLLLEYPGASGLYQVSSEPIDKYELLMLIREAYRLHLDIQPDDQLAINRSLDSSRFRQEFNYQPPAWPAMIGEMAEQRRADERYSPIVAGQGQAP</sequence>
<comment type="similarity">
    <text evidence="1 2">Belongs to the dTDP-4-dehydrorhamnose reductase family.</text>
</comment>
<dbReference type="InterPro" id="IPR005913">
    <property type="entry name" value="dTDP_dehydrorham_reduct"/>
</dbReference>
<protein>
    <recommendedName>
        <fullName evidence="2">dTDP-4-dehydrorhamnose reductase</fullName>
        <ecNumber evidence="2">1.1.1.133</ecNumber>
    </recommendedName>
</protein>
<dbReference type="PANTHER" id="PTHR10491">
    <property type="entry name" value="DTDP-4-DEHYDRORHAMNOSE REDUCTASE"/>
    <property type="match status" value="1"/>
</dbReference>
<keyword evidence="2" id="KW-0521">NADP</keyword>
<feature type="domain" description="RmlD-like substrate binding" evidence="3">
    <location>
        <begin position="1"/>
        <end position="151"/>
    </location>
</feature>
<comment type="function">
    <text evidence="2">Catalyzes the reduction of dTDP-6-deoxy-L-lyxo-4-hexulose to yield dTDP-L-rhamnose.</text>
</comment>
<name>A0ABP3MMF1_9DEIO</name>
<dbReference type="EC" id="1.1.1.133" evidence="2"/>
<evidence type="ECO:0000256" key="1">
    <source>
        <dbReference type="ARBA" id="ARBA00010944"/>
    </source>
</evidence>
<evidence type="ECO:0000256" key="2">
    <source>
        <dbReference type="RuleBase" id="RU364082"/>
    </source>
</evidence>
<dbReference type="InterPro" id="IPR036291">
    <property type="entry name" value="NAD(P)-bd_dom_sf"/>
</dbReference>
<comment type="caution">
    <text evidence="4">The sequence shown here is derived from an EMBL/GenBank/DDBJ whole genome shotgun (WGS) entry which is preliminary data.</text>
</comment>
<dbReference type="Pfam" id="PF04321">
    <property type="entry name" value="RmlD_sub_bind"/>
    <property type="match status" value="1"/>
</dbReference>
<comment type="pathway">
    <text evidence="2">Carbohydrate biosynthesis; dTDP-L-rhamnose biosynthesis.</text>
</comment>
<dbReference type="SUPFAM" id="SSF51735">
    <property type="entry name" value="NAD(P)-binding Rossmann-fold domains"/>
    <property type="match status" value="1"/>
</dbReference>
<accession>A0ABP3MMF1</accession>
<keyword evidence="2" id="KW-0560">Oxidoreductase</keyword>